<keyword evidence="2 5" id="KW-0479">Metal-binding</keyword>
<dbReference type="RefSeq" id="WP_221250951.1">
    <property type="nucleotide sequence ID" value="NZ_AP024355.1"/>
</dbReference>
<evidence type="ECO:0000256" key="1">
    <source>
        <dbReference type="ARBA" id="ARBA00022617"/>
    </source>
</evidence>
<dbReference type="EMBL" id="AP024355">
    <property type="protein sequence ID" value="BCR03480.1"/>
    <property type="molecule type" value="Genomic_DNA"/>
</dbReference>
<dbReference type="PROSITE" id="PS51257">
    <property type="entry name" value="PROKAR_LIPOPROTEIN"/>
    <property type="match status" value="1"/>
</dbReference>
<organism evidence="9 10">
    <name type="scientific">Desulfuromonas versatilis</name>
    <dbReference type="NCBI Taxonomy" id="2802975"/>
    <lineage>
        <taxon>Bacteria</taxon>
        <taxon>Pseudomonadati</taxon>
        <taxon>Thermodesulfobacteriota</taxon>
        <taxon>Desulfuromonadia</taxon>
        <taxon>Desulfuromonadales</taxon>
        <taxon>Desulfuromonadaceae</taxon>
        <taxon>Desulfuromonas</taxon>
    </lineage>
</organism>
<dbReference type="InterPro" id="IPR036280">
    <property type="entry name" value="Multihaem_cyt_sf"/>
</dbReference>
<name>A0ABM9SE07_9BACT</name>
<evidence type="ECO:0000256" key="4">
    <source>
        <dbReference type="ARBA" id="ARBA00023004"/>
    </source>
</evidence>
<keyword evidence="1 5" id="KW-0349">Heme</keyword>
<dbReference type="InterPro" id="IPR051829">
    <property type="entry name" value="Multiheme_Cytochr_ET"/>
</dbReference>
<keyword evidence="10" id="KW-1185">Reference proteome</keyword>
<evidence type="ECO:0000256" key="5">
    <source>
        <dbReference type="PROSITE-ProRule" id="PRU00433"/>
    </source>
</evidence>
<keyword evidence="4 5" id="KW-0408">Iron</keyword>
<feature type="domain" description="Cytochrome c" evidence="8">
    <location>
        <begin position="291"/>
        <end position="441"/>
    </location>
</feature>
<reference evidence="9 10" key="1">
    <citation type="journal article" date="2016" name="C (Basel)">
        <title>Selective Growth of and Electricity Production by Marine Exoelectrogenic Bacteria in Self-Aggregated Hydrogel of Microbially Reduced Graphene Oxide.</title>
        <authorList>
            <person name="Yoshida N."/>
            <person name="Goto Y."/>
            <person name="Miyata Y."/>
        </authorList>
    </citation>
    <scope>NUCLEOTIDE SEQUENCE [LARGE SCALE GENOMIC DNA]</scope>
    <source>
        <strain evidence="9 10">NIT-T3</strain>
    </source>
</reference>
<dbReference type="InterPro" id="IPR010176">
    <property type="entry name" value="C4xCH_C2xCH_motif_GEOSU"/>
</dbReference>
<feature type="domain" description="Cytochrome c" evidence="8">
    <location>
        <begin position="451"/>
        <end position="586"/>
    </location>
</feature>
<evidence type="ECO:0000256" key="7">
    <source>
        <dbReference type="SAM" id="SignalP"/>
    </source>
</evidence>
<dbReference type="InterPro" id="IPR009056">
    <property type="entry name" value="Cyt_c-like_dom"/>
</dbReference>
<gene>
    <name evidence="9" type="ORF">DESUT3_05490</name>
</gene>
<dbReference type="InterPro" id="IPR036909">
    <property type="entry name" value="Cyt_c-like_dom_sf"/>
</dbReference>
<evidence type="ECO:0000256" key="3">
    <source>
        <dbReference type="ARBA" id="ARBA00022729"/>
    </source>
</evidence>
<dbReference type="Proteomes" id="UP001319827">
    <property type="component" value="Chromosome"/>
</dbReference>
<dbReference type="PANTHER" id="PTHR35038">
    <property type="entry name" value="DISSIMILATORY SULFITE REDUCTASE SIRA"/>
    <property type="match status" value="1"/>
</dbReference>
<keyword evidence="3 7" id="KW-0732">Signal</keyword>
<reference evidence="9 10" key="2">
    <citation type="journal article" date="2021" name="Int. J. Syst. Evol. Microbiol.">
        <title>Isolation and Polyphasic Characterization of Desulfuromonas versatilis sp. Nov., an Electrogenic Bacteria Capable of Versatile Metabolism Isolated from a Graphene Oxide-Reducing Enrichment Culture.</title>
        <authorList>
            <person name="Xie L."/>
            <person name="Yoshida N."/>
            <person name="Ishii S."/>
            <person name="Meng L."/>
        </authorList>
    </citation>
    <scope>NUCLEOTIDE SEQUENCE [LARGE SCALE GENOMIC DNA]</scope>
    <source>
        <strain evidence="9 10">NIT-T3</strain>
    </source>
</reference>
<accession>A0ABM9SE07</accession>
<feature type="compositionally biased region" description="Pro residues" evidence="6">
    <location>
        <begin position="359"/>
        <end position="372"/>
    </location>
</feature>
<proteinExistence type="predicted"/>
<dbReference type="NCBIfam" id="TIGR01904">
    <property type="entry name" value="GSu_C4xC__C2xCH"/>
    <property type="match status" value="1"/>
</dbReference>
<dbReference type="PROSITE" id="PS51007">
    <property type="entry name" value="CYTC"/>
    <property type="match status" value="3"/>
</dbReference>
<dbReference type="PANTHER" id="PTHR35038:SF6">
    <property type="entry name" value="SURFACE LOCALIZED DECAHEME CYTOCHROME C LIPOPROTEIN"/>
    <property type="match status" value="1"/>
</dbReference>
<feature type="region of interest" description="Disordered" evidence="6">
    <location>
        <begin position="353"/>
        <end position="372"/>
    </location>
</feature>
<evidence type="ECO:0000313" key="10">
    <source>
        <dbReference type="Proteomes" id="UP001319827"/>
    </source>
</evidence>
<evidence type="ECO:0000256" key="6">
    <source>
        <dbReference type="SAM" id="MobiDB-lite"/>
    </source>
</evidence>
<feature type="signal peptide" evidence="7">
    <location>
        <begin position="1"/>
        <end position="20"/>
    </location>
</feature>
<sequence length="922" mass="93546">MKATRLIILLATLLSLSFLAACGGGGSSSSGTDATTGAAFGVAVDPYIQGAVFQEIGQGGEILQAASYPSDATGRFKFPKDMTPGSIIQLSVNQPGYHDGNAYQGMLKRKFQEGDSNVVVSPLTTLVASGVEPAQVLAVLQAAGLEGLTEADLDDNPMGRLEGVSGDQVSDAQLKLLQANMAVNTLIEKVKKSGEGNASFDFNAELQNEISGNSEMVGTLVQSMRDCLNPQNIQSAYGSLANMVSKAVEINNTIAGLIKEPGQGSQTLQQKIRDAVQQAIQNAQQNPPAPAPALDGAAIYDAQCAGCHRMGSHDTRGNLDLAGKGDLIPATIQGGHMGKALSAEELAALASWVDGGTPAPAPEPTPAPTPEPTPVPVDGQALYTNQCASCHNLSGDGTFWDLSNDGTKVKAKYSAGAAGHQGKIFTAEQIQAIADHVDSAAAPAPTPTPEPTPVDGTALYGSNCANCHGSLANSNIQNRTAAGIQAAIDGNLGSMGFLTLSGAQVQAIADVLPALPAPAPAPVDGQALYTSRCSGCHKLGAVDTTGGPDLAALGNTVISKIQGGHQGVSLSTAELDALADYVDTVSAPAPAPAPTPTPTPVSGQSVYDNSCAACHKLGAHDTAGGPELAGLGNAVFNKIQAGHQGIALSSAELNALADYVDTIAAPAPAPAPTPTPTPVSGQSVYDNSCAACHKLGTHDTAGGPELAGIGDTVFNKIQAGHQGIALGSAELNALADYVDTFPAPAAPGPDYSNCTACHGQPPSGSNAGAHAAHTALPSIGTNCAVCHQSAGHNGTVDLAFASTWSAKSGAATDNGDGTCSNISCHGGQKTPDWYTGTIAVNTDCAKCHTRGTSQYNSQNSGDHSKHSRYSCTTCHDTSKLATNHFTNLGTSSMEGPARNTLNNSLNYNGTSCAPACHGSERW</sequence>
<evidence type="ECO:0000313" key="9">
    <source>
        <dbReference type="EMBL" id="BCR03480.1"/>
    </source>
</evidence>
<dbReference type="SUPFAM" id="SSF46626">
    <property type="entry name" value="Cytochrome c"/>
    <property type="match status" value="5"/>
</dbReference>
<evidence type="ECO:0000256" key="2">
    <source>
        <dbReference type="ARBA" id="ARBA00022723"/>
    </source>
</evidence>
<dbReference type="SUPFAM" id="SSF48695">
    <property type="entry name" value="Multiheme cytochromes"/>
    <property type="match status" value="1"/>
</dbReference>
<feature type="chain" id="PRO_5047479056" evidence="7">
    <location>
        <begin position="21"/>
        <end position="922"/>
    </location>
</feature>
<dbReference type="Gene3D" id="1.10.760.10">
    <property type="entry name" value="Cytochrome c-like domain"/>
    <property type="match status" value="4"/>
</dbReference>
<protein>
    <submittedName>
        <fullName evidence="9">C-type cytochrome</fullName>
    </submittedName>
</protein>
<evidence type="ECO:0000259" key="8">
    <source>
        <dbReference type="PROSITE" id="PS51007"/>
    </source>
</evidence>
<feature type="domain" description="Cytochrome c" evidence="8">
    <location>
        <begin position="598"/>
        <end position="742"/>
    </location>
</feature>